<reference evidence="2 3" key="1">
    <citation type="journal article" date="2015" name="Sci. Rep.">
        <title>The power of single molecule real-time sequencing technology in the de novo assembly of a eukaryotic genome.</title>
        <authorList>
            <person name="Sakai H."/>
            <person name="Naito K."/>
            <person name="Ogiso-Tanaka E."/>
            <person name="Takahashi Y."/>
            <person name="Iseki K."/>
            <person name="Muto C."/>
            <person name="Satou K."/>
            <person name="Teruya K."/>
            <person name="Shiroma A."/>
            <person name="Shimoji M."/>
            <person name="Hirano T."/>
            <person name="Itoh T."/>
            <person name="Kaga A."/>
            <person name="Tomooka N."/>
        </authorList>
    </citation>
    <scope>NUCLEOTIDE SEQUENCE [LARGE SCALE GENOMIC DNA]</scope>
    <source>
        <strain evidence="3">cv. Shumari</strain>
    </source>
</reference>
<dbReference type="Pfam" id="PF06974">
    <property type="entry name" value="WS_DGAT_C"/>
    <property type="match status" value="1"/>
</dbReference>
<feature type="domain" description="O-acyltransferase WSD1 C-terminal" evidence="1">
    <location>
        <begin position="1"/>
        <end position="40"/>
    </location>
</feature>
<dbReference type="AlphaFoldDB" id="A0A0S3RNY9"/>
<organism evidence="2 3">
    <name type="scientific">Vigna angularis var. angularis</name>
    <dbReference type="NCBI Taxonomy" id="157739"/>
    <lineage>
        <taxon>Eukaryota</taxon>
        <taxon>Viridiplantae</taxon>
        <taxon>Streptophyta</taxon>
        <taxon>Embryophyta</taxon>
        <taxon>Tracheophyta</taxon>
        <taxon>Spermatophyta</taxon>
        <taxon>Magnoliopsida</taxon>
        <taxon>eudicotyledons</taxon>
        <taxon>Gunneridae</taxon>
        <taxon>Pentapetalae</taxon>
        <taxon>rosids</taxon>
        <taxon>fabids</taxon>
        <taxon>Fabales</taxon>
        <taxon>Fabaceae</taxon>
        <taxon>Papilionoideae</taxon>
        <taxon>50 kb inversion clade</taxon>
        <taxon>NPAAA clade</taxon>
        <taxon>indigoferoid/millettioid clade</taxon>
        <taxon>Phaseoleae</taxon>
        <taxon>Vigna</taxon>
    </lineage>
</organism>
<evidence type="ECO:0000313" key="2">
    <source>
        <dbReference type="EMBL" id="BAT82281.1"/>
    </source>
</evidence>
<gene>
    <name evidence="2" type="primary">Vigan.03G226600</name>
    <name evidence="2" type="ORF">VIGAN_03226600</name>
</gene>
<evidence type="ECO:0000259" key="1">
    <source>
        <dbReference type="Pfam" id="PF06974"/>
    </source>
</evidence>
<keyword evidence="3" id="KW-1185">Reference proteome</keyword>
<proteinExistence type="predicted"/>
<accession>A0A0S3RNY9</accession>
<dbReference type="InterPro" id="IPR009721">
    <property type="entry name" value="O-acyltransferase_WSD1_C"/>
</dbReference>
<evidence type="ECO:0000313" key="3">
    <source>
        <dbReference type="Proteomes" id="UP000291084"/>
    </source>
</evidence>
<protein>
    <recommendedName>
        <fullName evidence="1">O-acyltransferase WSD1 C-terminal domain-containing protein</fullName>
    </recommendedName>
</protein>
<dbReference type="EMBL" id="AP015036">
    <property type="protein sequence ID" value="BAT82281.1"/>
    <property type="molecule type" value="Genomic_DNA"/>
</dbReference>
<dbReference type="OrthoDB" id="619536at2759"/>
<dbReference type="Proteomes" id="UP000291084">
    <property type="component" value="Chromosome 3"/>
</dbReference>
<sequence length="89" mass="10122">MYKIMNNASLSISHMVGPAEKVTLADHPIEGFYFMTVGLSQKRKHESGQWLLSPASFLCWQSICAERTVGMLFCAGIPRVNGWKRYNKR</sequence>
<name>A0A0S3RNY9_PHAAN</name>